<dbReference type="PANTHER" id="PTHR22888">
    <property type="entry name" value="CYTOCHROME C OXIDASE, SUBUNIT II"/>
    <property type="match status" value="1"/>
</dbReference>
<dbReference type="InterPro" id="IPR034227">
    <property type="entry name" value="CuRO_UO_II"/>
</dbReference>
<comment type="subcellular location">
    <subcellularLocation>
        <location evidence="2">Cell membrane</location>
        <topology evidence="2">Multi-pass membrane protein</topology>
    </subcellularLocation>
</comment>
<feature type="compositionally biased region" description="Basic and acidic residues" evidence="15">
    <location>
        <begin position="269"/>
        <end position="279"/>
    </location>
</feature>
<feature type="region of interest" description="Disordered" evidence="15">
    <location>
        <begin position="269"/>
        <end position="307"/>
    </location>
</feature>
<dbReference type="InterPro" id="IPR011759">
    <property type="entry name" value="Cyt_c_oxidase_su2_TM_dom"/>
</dbReference>
<dbReference type="RefSeq" id="WP_338753672.1">
    <property type="nucleotide sequence ID" value="NZ_CP147404.1"/>
</dbReference>
<accession>A0ABZ2N9W3</accession>
<dbReference type="Pfam" id="PF02790">
    <property type="entry name" value="COX2_TM"/>
    <property type="match status" value="1"/>
</dbReference>
<evidence type="ECO:0000313" key="20">
    <source>
        <dbReference type="Proteomes" id="UP001387364"/>
    </source>
</evidence>
<keyword evidence="10 14" id="KW-0249">Electron transport</keyword>
<name>A0ABZ2N9W3_9BACI</name>
<evidence type="ECO:0000256" key="9">
    <source>
        <dbReference type="ARBA" id="ARBA00022729"/>
    </source>
</evidence>
<evidence type="ECO:0000259" key="17">
    <source>
        <dbReference type="PROSITE" id="PS50857"/>
    </source>
</evidence>
<keyword evidence="13 14" id="KW-0472">Membrane</keyword>
<dbReference type="Proteomes" id="UP001387364">
    <property type="component" value="Chromosome"/>
</dbReference>
<dbReference type="Gene3D" id="1.10.287.90">
    <property type="match status" value="1"/>
</dbReference>
<proteinExistence type="inferred from homology"/>
<feature type="compositionally biased region" description="Polar residues" evidence="15">
    <location>
        <begin position="291"/>
        <end position="300"/>
    </location>
</feature>
<comment type="similarity">
    <text evidence="3 14">Belongs to the cytochrome c oxidase subunit 2 family.</text>
</comment>
<dbReference type="EMBL" id="CP147404">
    <property type="protein sequence ID" value="WXB94080.1"/>
    <property type="molecule type" value="Genomic_DNA"/>
</dbReference>
<dbReference type="Gene3D" id="2.60.40.420">
    <property type="entry name" value="Cupredoxins - blue copper proteins"/>
    <property type="match status" value="1"/>
</dbReference>
<evidence type="ECO:0000256" key="13">
    <source>
        <dbReference type="ARBA" id="ARBA00023136"/>
    </source>
</evidence>
<evidence type="ECO:0000256" key="1">
    <source>
        <dbReference type="ARBA" id="ARBA00000725"/>
    </source>
</evidence>
<dbReference type="NCBIfam" id="TIGR01432">
    <property type="entry name" value="QOXA"/>
    <property type="match status" value="1"/>
</dbReference>
<gene>
    <name evidence="19" type="primary">qoxA</name>
    <name evidence="19" type="ORF">WDJ61_05485</name>
</gene>
<evidence type="ECO:0000256" key="5">
    <source>
        <dbReference type="ARBA" id="ARBA00022448"/>
    </source>
</evidence>
<feature type="domain" description="Cytochrome oxidase subunit II transmembrane region profile" evidence="18">
    <location>
        <begin position="19"/>
        <end position="117"/>
    </location>
</feature>
<evidence type="ECO:0000259" key="18">
    <source>
        <dbReference type="PROSITE" id="PS50999"/>
    </source>
</evidence>
<evidence type="ECO:0000256" key="7">
    <source>
        <dbReference type="ARBA" id="ARBA00022660"/>
    </source>
</evidence>
<evidence type="ECO:0000256" key="11">
    <source>
        <dbReference type="ARBA" id="ARBA00022989"/>
    </source>
</evidence>
<comment type="function">
    <text evidence="14">Catalyzes quinol oxidation with the concomitant reduction of oxygen to water. Subunit II transfers the electrons from a quinol to the binuclear center of the catalytic subunit I.</text>
</comment>
<evidence type="ECO:0000256" key="2">
    <source>
        <dbReference type="ARBA" id="ARBA00004651"/>
    </source>
</evidence>
<dbReference type="SUPFAM" id="SSF81464">
    <property type="entry name" value="Cytochrome c oxidase subunit II-like, transmembrane region"/>
    <property type="match status" value="1"/>
</dbReference>
<dbReference type="InterPro" id="IPR036257">
    <property type="entry name" value="Cyt_c_oxidase_su2_TM_sf"/>
</dbReference>
<dbReference type="PROSITE" id="PS50999">
    <property type="entry name" value="COX2_TM"/>
    <property type="match status" value="1"/>
</dbReference>
<sequence length="307" mass="34608">MKMKWAFLFVIFTISTVLTGCGNPLMVLDPKGPSAKTLSDTIILSIIVMAGILLVVYVLYVFVLTKYRASKLDKDYEPPHEEGNPWLELTWTVIPIIIVIFLSVVTVKTTYEVETTPKGYADQEPLVIYASSSNWKWHFSYPEEEIETVNYVNIPTDRPIEFRLYSFGPITSFWIPQLAGQKYAMSDMVTKIHLAADTPGSYMGRNSNFNGEGFAHMEFEAQAMTASDYDEWVSDVKETAPKLTEKEFDSLLEADHVGRKTYTSTHLEFRPAPEGEHGGHNHGASAEENETCSSTANKDNTPQHEEK</sequence>
<keyword evidence="20" id="KW-1185">Reference proteome</keyword>
<evidence type="ECO:0000256" key="10">
    <source>
        <dbReference type="ARBA" id="ARBA00022982"/>
    </source>
</evidence>
<feature type="domain" description="Cytochrome oxidase subunit II copper A binding" evidence="17">
    <location>
        <begin position="123"/>
        <end position="235"/>
    </location>
</feature>
<dbReference type="InterPro" id="IPR006332">
    <property type="entry name" value="QoxA"/>
</dbReference>
<dbReference type="SUPFAM" id="SSF49503">
    <property type="entry name" value="Cupredoxins"/>
    <property type="match status" value="1"/>
</dbReference>
<organism evidence="19 20">
    <name type="scientific">Bacillus kandeliae</name>
    <dbReference type="NCBI Taxonomy" id="3129297"/>
    <lineage>
        <taxon>Bacteria</taxon>
        <taxon>Bacillati</taxon>
        <taxon>Bacillota</taxon>
        <taxon>Bacilli</taxon>
        <taxon>Bacillales</taxon>
        <taxon>Bacillaceae</taxon>
        <taxon>Bacillus</taxon>
    </lineage>
</organism>
<dbReference type="PANTHER" id="PTHR22888:SF18">
    <property type="entry name" value="CYTOCHROME BO(3) UBIQUINOL OXIDASE SUBUNIT 2"/>
    <property type="match status" value="1"/>
</dbReference>
<dbReference type="EC" id="1.10.3.-" evidence="14"/>
<evidence type="ECO:0000313" key="19">
    <source>
        <dbReference type="EMBL" id="WXB94080.1"/>
    </source>
</evidence>
<keyword evidence="8 16" id="KW-0812">Transmembrane</keyword>
<dbReference type="InterPro" id="IPR002429">
    <property type="entry name" value="CcO_II-like_C"/>
</dbReference>
<comment type="catalytic activity">
    <reaction evidence="1 14">
        <text>2 a quinol + O2 = 2 a quinone + 2 H2O</text>
        <dbReference type="Rhea" id="RHEA:55376"/>
        <dbReference type="ChEBI" id="CHEBI:15377"/>
        <dbReference type="ChEBI" id="CHEBI:15379"/>
        <dbReference type="ChEBI" id="CHEBI:24646"/>
        <dbReference type="ChEBI" id="CHEBI:132124"/>
    </reaction>
</comment>
<dbReference type="PROSITE" id="PS50857">
    <property type="entry name" value="COX2_CUA"/>
    <property type="match status" value="1"/>
</dbReference>
<evidence type="ECO:0000256" key="14">
    <source>
        <dbReference type="PIRNR" id="PIRNR000292"/>
    </source>
</evidence>
<dbReference type="InterPro" id="IPR006333">
    <property type="entry name" value="Cyt_o_ubiquinol_oxidase_su2"/>
</dbReference>
<keyword evidence="11 16" id="KW-1133">Transmembrane helix</keyword>
<dbReference type="PIRSF" id="PIRSF000292">
    <property type="entry name" value="Ubi_od_II"/>
    <property type="match status" value="1"/>
</dbReference>
<keyword evidence="6 14" id="KW-1003">Cell membrane</keyword>
<evidence type="ECO:0000256" key="12">
    <source>
        <dbReference type="ARBA" id="ARBA00023002"/>
    </source>
</evidence>
<feature type="transmembrane region" description="Helical" evidence="16">
    <location>
        <begin position="86"/>
        <end position="107"/>
    </location>
</feature>
<dbReference type="CDD" id="cd04212">
    <property type="entry name" value="CuRO_UO_II"/>
    <property type="match status" value="1"/>
</dbReference>
<protein>
    <recommendedName>
        <fullName evidence="4 14">Quinol oxidase subunit 2</fullName>
        <ecNumber evidence="14">1.10.3.-</ecNumber>
    </recommendedName>
</protein>
<evidence type="ECO:0000256" key="4">
    <source>
        <dbReference type="ARBA" id="ARBA00016131"/>
    </source>
</evidence>
<keyword evidence="5 14" id="KW-0813">Transport</keyword>
<evidence type="ECO:0000256" key="8">
    <source>
        <dbReference type="ARBA" id="ARBA00022692"/>
    </source>
</evidence>
<reference evidence="19 20" key="1">
    <citation type="submission" date="2024-02" db="EMBL/GenBank/DDBJ databases">
        <title>Seven novel Bacillus-like species.</title>
        <authorList>
            <person name="Liu G."/>
        </authorList>
    </citation>
    <scope>NUCLEOTIDE SEQUENCE [LARGE SCALE GENOMIC DNA]</scope>
    <source>
        <strain evidence="19 20">FJAT-52991</strain>
    </source>
</reference>
<dbReference type="InterPro" id="IPR045187">
    <property type="entry name" value="CcO_II"/>
</dbReference>
<feature type="transmembrane region" description="Helical" evidence="16">
    <location>
        <begin position="43"/>
        <end position="65"/>
    </location>
</feature>
<keyword evidence="12 14" id="KW-0560">Oxidoreductase</keyword>
<evidence type="ECO:0000256" key="16">
    <source>
        <dbReference type="SAM" id="Phobius"/>
    </source>
</evidence>
<evidence type="ECO:0000256" key="3">
    <source>
        <dbReference type="ARBA" id="ARBA00007866"/>
    </source>
</evidence>
<keyword evidence="7 14" id="KW-0679">Respiratory chain</keyword>
<evidence type="ECO:0000256" key="15">
    <source>
        <dbReference type="SAM" id="MobiDB-lite"/>
    </source>
</evidence>
<dbReference type="PROSITE" id="PS51257">
    <property type="entry name" value="PROKAR_LIPOPROTEIN"/>
    <property type="match status" value="1"/>
</dbReference>
<keyword evidence="9" id="KW-0732">Signal</keyword>
<evidence type="ECO:0000256" key="6">
    <source>
        <dbReference type="ARBA" id="ARBA00022475"/>
    </source>
</evidence>
<dbReference type="InterPro" id="IPR008972">
    <property type="entry name" value="Cupredoxin"/>
</dbReference>